<dbReference type="Pfam" id="PF01985">
    <property type="entry name" value="CRS1_YhbY"/>
    <property type="match status" value="3"/>
</dbReference>
<evidence type="ECO:0000259" key="18">
    <source>
        <dbReference type="PROSITE" id="PS51295"/>
    </source>
</evidence>
<dbReference type="Gene3D" id="3.30.110.60">
    <property type="entry name" value="YhbY-like"/>
    <property type="match status" value="3"/>
</dbReference>
<feature type="coiled-coil region" evidence="15">
    <location>
        <begin position="554"/>
        <end position="581"/>
    </location>
</feature>
<evidence type="ECO:0000256" key="10">
    <source>
        <dbReference type="ARBA" id="ARBA00055648"/>
    </source>
</evidence>
<evidence type="ECO:0000256" key="13">
    <source>
        <dbReference type="ARBA" id="ARBA00081881"/>
    </source>
</evidence>
<feature type="compositionally biased region" description="Polar residues" evidence="16">
    <location>
        <begin position="276"/>
        <end position="311"/>
    </location>
</feature>
<dbReference type="GO" id="GO:1990904">
    <property type="term" value="C:ribonucleoprotein complex"/>
    <property type="evidence" value="ECO:0007669"/>
    <property type="project" value="UniProtKB-KW"/>
</dbReference>
<dbReference type="GO" id="GO:0005739">
    <property type="term" value="C:mitochondrion"/>
    <property type="evidence" value="ECO:0007669"/>
    <property type="project" value="UniProtKB-ARBA"/>
</dbReference>
<evidence type="ECO:0000256" key="16">
    <source>
        <dbReference type="SAM" id="MobiDB-lite"/>
    </source>
</evidence>
<keyword evidence="17" id="KW-0732">Signal</keyword>
<evidence type="ECO:0000256" key="6">
    <source>
        <dbReference type="ARBA" id="ARBA00022884"/>
    </source>
</evidence>
<evidence type="ECO:0000256" key="4">
    <source>
        <dbReference type="ARBA" id="ARBA00022664"/>
    </source>
</evidence>
<evidence type="ECO:0000256" key="12">
    <source>
        <dbReference type="ARBA" id="ARBA00073361"/>
    </source>
</evidence>
<feature type="coiled-coil region" evidence="15">
    <location>
        <begin position="711"/>
        <end position="745"/>
    </location>
</feature>
<keyword evidence="7" id="KW-0809">Transit peptide</keyword>
<evidence type="ECO:0000256" key="2">
    <source>
        <dbReference type="ARBA" id="ARBA00022528"/>
    </source>
</evidence>
<accession>A0A811QD67</accession>
<keyword evidence="2" id="KW-0150">Chloroplast</keyword>
<gene>
    <name evidence="19" type="ORF">NCGR_LOCUS37252</name>
</gene>
<feature type="domain" description="CRM" evidence="18">
    <location>
        <begin position="380"/>
        <end position="477"/>
    </location>
</feature>
<dbReference type="PANTHER" id="PTHR31846:SF19">
    <property type="entry name" value="CRM-DOMAIN CONTAINING FACTOR CFM3A, CHLOROPLASTIC_MITOCHONDRIAL"/>
    <property type="match status" value="1"/>
</dbReference>
<feature type="signal peptide" evidence="17">
    <location>
        <begin position="1"/>
        <end position="30"/>
    </location>
</feature>
<feature type="compositionally biased region" description="Acidic residues" evidence="16">
    <location>
        <begin position="784"/>
        <end position="822"/>
    </location>
</feature>
<dbReference type="AlphaFoldDB" id="A0A811QD67"/>
<feature type="domain" description="CRM" evidence="18">
    <location>
        <begin position="591"/>
        <end position="691"/>
    </location>
</feature>
<comment type="function">
    <text evidence="10">Binds specific group II introns in chloroplasts and facilitates their splicing. Acts on subgroup IIB introns. The substrates of the subgroup IIB also require the CRM domain proteins CAF1 or CAF2, with a simultaneous binding of CFM3 and CAF1 or CAF2. May influence the biogenesis of the mitochondrial small ribosomal subunit.</text>
</comment>
<keyword evidence="8" id="KW-0508">mRNA splicing</keyword>
<evidence type="ECO:0000256" key="14">
    <source>
        <dbReference type="PROSITE-ProRule" id="PRU00626"/>
    </source>
</evidence>
<evidence type="ECO:0000256" key="9">
    <source>
        <dbReference type="ARBA" id="ARBA00023274"/>
    </source>
</evidence>
<keyword evidence="4" id="KW-0507">mRNA processing</keyword>
<feature type="region of interest" description="Disordered" evidence="16">
    <location>
        <begin position="777"/>
        <end position="889"/>
    </location>
</feature>
<dbReference type="PROSITE" id="PS51295">
    <property type="entry name" value="CRM"/>
    <property type="match status" value="3"/>
</dbReference>
<dbReference type="FunFam" id="3.30.110.60:FF:000003">
    <property type="entry name" value="CRM-domain containing factor CFM3B, chloroplastic"/>
    <property type="match status" value="1"/>
</dbReference>
<evidence type="ECO:0000256" key="8">
    <source>
        <dbReference type="ARBA" id="ARBA00023187"/>
    </source>
</evidence>
<evidence type="ECO:0000256" key="15">
    <source>
        <dbReference type="SAM" id="Coils"/>
    </source>
</evidence>
<feature type="region of interest" description="Disordered" evidence="16">
    <location>
        <begin position="41"/>
        <end position="82"/>
    </location>
</feature>
<name>A0A811QD67_9POAL</name>
<dbReference type="InterPro" id="IPR045278">
    <property type="entry name" value="CRS1/CFM2/CFM3"/>
</dbReference>
<dbReference type="OrthoDB" id="551352at2759"/>
<feature type="region of interest" description="Disordered" evidence="16">
    <location>
        <begin position="98"/>
        <end position="120"/>
    </location>
</feature>
<evidence type="ECO:0000256" key="17">
    <source>
        <dbReference type="SAM" id="SignalP"/>
    </source>
</evidence>
<dbReference type="PANTHER" id="PTHR31846">
    <property type="entry name" value="CRS1 / YHBY (CRM) DOMAIN-CONTAINING PROTEIN"/>
    <property type="match status" value="1"/>
</dbReference>
<dbReference type="InterPro" id="IPR035920">
    <property type="entry name" value="YhbY-like_sf"/>
</dbReference>
<dbReference type="Proteomes" id="UP000604825">
    <property type="component" value="Unassembled WGS sequence"/>
</dbReference>
<feature type="chain" id="PRO_5032395914" description="CRM-domain containing factor CFM3, chloroplastic/mitochondrial" evidence="17">
    <location>
        <begin position="31"/>
        <end position="889"/>
    </location>
</feature>
<dbReference type="SUPFAM" id="SSF75471">
    <property type="entry name" value="YhbY-like"/>
    <property type="match status" value="3"/>
</dbReference>
<dbReference type="GO" id="GO:0000373">
    <property type="term" value="P:Group II intron splicing"/>
    <property type="evidence" value="ECO:0007669"/>
    <property type="project" value="UniProtKB-ARBA"/>
</dbReference>
<feature type="domain" description="CRM" evidence="18">
    <location>
        <begin position="176"/>
        <end position="272"/>
    </location>
</feature>
<protein>
    <recommendedName>
        <fullName evidence="12">CRM-domain containing factor CFM3, chloroplastic/mitochondrial</fullName>
    </recommendedName>
    <alternativeName>
        <fullName evidence="13">Protein CRM FAMILY MEMBER 3</fullName>
    </alternativeName>
</protein>
<dbReference type="EMBL" id="CAJGYO010000009">
    <property type="protein sequence ID" value="CAD6253628.1"/>
    <property type="molecule type" value="Genomic_DNA"/>
</dbReference>
<keyword evidence="9" id="KW-0687">Ribonucleoprotein</keyword>
<dbReference type="GO" id="GO:0009570">
    <property type="term" value="C:chloroplast stroma"/>
    <property type="evidence" value="ECO:0007669"/>
    <property type="project" value="UniProtKB-SubCell"/>
</dbReference>
<keyword evidence="5" id="KW-0677">Repeat</keyword>
<sequence length="889" mass="98732">MASPFPACHLRHPPRLRLRLRLLVLPLSTSAPYPWLSAWSHPGQRSRLRAPPPSALDLRPEPSPSSDSDDSDAVGTSRASGRSTMALILSRLRRAGYAPAEDPRAASPHPHHPPRGSVEDVFRADDGVLPNARGGFDADEEERALGDARFPWERPMPPPEAAAPRATRSPTWMAELTLPAAELRRLRHAAIRIKSRTKVGGAGVTREIVEKIKEKWKTEEVVRVKVSSTPALNMRLFHEILERKIGGLVIWRSGTYVSLYRGVDYDEPEPIKGSKKNSQSLSMKSQIKGSPNPSLLPTEKVNSVQDSNGPLVSNAGKEEIVVQAPEIKYEDEIDKLLDELGPRYTDWPGSDPLPVDADLLPATMLGYKPPFRVLPYGVRPSLSRMDTTNLRRLARGLPPHFALGRSRQLQGLANAMVKLWEKSSIAKVALKRGVQLTTSERMAEDIKKLTGGVMLSRNNEFIVFYRGKDFLSSELAEVLQERERLAKSLQDEEEARRKAASYFSSSAETYVQPTVAGTLGETLEANSKYGTKLDENHADEMARTVEAARHTDLVRKLEWKLSLAQKKMEKAERVLGKVETALRPTEDSRPETITDEERFMFRKLGLRMKAFLLLGRRGVFDGTIENMHLHWKYRELVKILVKAKSFAEVKRIALSLEAESGGILVSVDKVSKGYAIVVFRGKNYRRPSTLRPRNLLSKRKALARSIELQRHQALSRHFAKLNRKVEQLKAELVQMEDVKDQGDEELYAKLDAAYSSDAEDMEDEDDEAYLKRFDNEVTGATAEDGSESVDDEADYPDSDDEAGDYYSDEDDEVFGYDEDDEAAAGVSDADFRAGEVGFGSSDSGAHGLEGAVGSCGEWDGKCNEASDSGQHSHAEQPPELASSRTGSAS</sequence>
<feature type="region of interest" description="Disordered" evidence="16">
    <location>
        <begin position="268"/>
        <end position="312"/>
    </location>
</feature>
<evidence type="ECO:0000256" key="7">
    <source>
        <dbReference type="ARBA" id="ARBA00022946"/>
    </source>
</evidence>
<reference evidence="19" key="1">
    <citation type="submission" date="2020-10" db="EMBL/GenBank/DDBJ databases">
        <authorList>
            <person name="Han B."/>
            <person name="Lu T."/>
            <person name="Zhao Q."/>
            <person name="Huang X."/>
            <person name="Zhao Y."/>
        </authorList>
    </citation>
    <scope>NUCLEOTIDE SEQUENCE</scope>
</reference>
<feature type="compositionally biased region" description="Basic and acidic residues" evidence="16">
    <location>
        <begin position="858"/>
        <end position="876"/>
    </location>
</feature>
<evidence type="ECO:0000256" key="1">
    <source>
        <dbReference type="ARBA" id="ARBA00004470"/>
    </source>
</evidence>
<keyword evidence="20" id="KW-1185">Reference proteome</keyword>
<comment type="subcellular location">
    <subcellularLocation>
        <location evidence="1">Plastid</location>
        <location evidence="1">Chloroplast stroma</location>
    </subcellularLocation>
</comment>
<comment type="subunit">
    <text evidence="11">Interacts with RNA. Part of large ribonucleo-protein particles that contain CAF1 and/or CAF2, and RNC1.</text>
</comment>
<comment type="caution">
    <text evidence="19">The sequence shown here is derived from an EMBL/GenBank/DDBJ whole genome shotgun (WGS) entry which is preliminary data.</text>
</comment>
<dbReference type="GO" id="GO:0003729">
    <property type="term" value="F:mRNA binding"/>
    <property type="evidence" value="ECO:0007669"/>
    <property type="project" value="InterPro"/>
</dbReference>
<dbReference type="FunFam" id="3.30.110.60:FF:000002">
    <property type="entry name" value="CRS2-associated factor 1, chloroplastic"/>
    <property type="match status" value="2"/>
</dbReference>
<feature type="coiled-coil region" evidence="15">
    <location>
        <begin position="468"/>
        <end position="495"/>
    </location>
</feature>
<evidence type="ECO:0000256" key="3">
    <source>
        <dbReference type="ARBA" id="ARBA00022640"/>
    </source>
</evidence>
<evidence type="ECO:0000313" key="20">
    <source>
        <dbReference type="Proteomes" id="UP000604825"/>
    </source>
</evidence>
<evidence type="ECO:0000256" key="11">
    <source>
        <dbReference type="ARBA" id="ARBA00064484"/>
    </source>
</evidence>
<proteinExistence type="predicted"/>
<evidence type="ECO:0000256" key="5">
    <source>
        <dbReference type="ARBA" id="ARBA00022737"/>
    </source>
</evidence>
<keyword evidence="3" id="KW-0934">Plastid</keyword>
<dbReference type="InterPro" id="IPR001890">
    <property type="entry name" value="RNA-binding_CRM"/>
</dbReference>
<dbReference type="GO" id="GO:0006397">
    <property type="term" value="P:mRNA processing"/>
    <property type="evidence" value="ECO:0007669"/>
    <property type="project" value="UniProtKB-KW"/>
</dbReference>
<keyword evidence="15" id="KW-0175">Coiled coil</keyword>
<dbReference type="SMART" id="SM01103">
    <property type="entry name" value="CRS1_YhbY"/>
    <property type="match status" value="3"/>
</dbReference>
<evidence type="ECO:0000313" key="19">
    <source>
        <dbReference type="EMBL" id="CAD6253628.1"/>
    </source>
</evidence>
<organism evidence="19 20">
    <name type="scientific">Miscanthus lutarioriparius</name>
    <dbReference type="NCBI Taxonomy" id="422564"/>
    <lineage>
        <taxon>Eukaryota</taxon>
        <taxon>Viridiplantae</taxon>
        <taxon>Streptophyta</taxon>
        <taxon>Embryophyta</taxon>
        <taxon>Tracheophyta</taxon>
        <taxon>Spermatophyta</taxon>
        <taxon>Magnoliopsida</taxon>
        <taxon>Liliopsida</taxon>
        <taxon>Poales</taxon>
        <taxon>Poaceae</taxon>
        <taxon>PACMAD clade</taxon>
        <taxon>Panicoideae</taxon>
        <taxon>Andropogonodae</taxon>
        <taxon>Andropogoneae</taxon>
        <taxon>Saccharinae</taxon>
        <taxon>Miscanthus</taxon>
    </lineage>
</organism>
<keyword evidence="6 14" id="KW-0694">RNA-binding</keyword>